<evidence type="ECO:0000256" key="9">
    <source>
        <dbReference type="SAM" id="Phobius"/>
    </source>
</evidence>
<keyword evidence="2" id="KW-0813">Transport</keyword>
<dbReference type="InterPro" id="IPR038770">
    <property type="entry name" value="Na+/solute_symporter_sf"/>
</dbReference>
<evidence type="ECO:0000256" key="3">
    <source>
        <dbReference type="ARBA" id="ARBA00022449"/>
    </source>
</evidence>
<feature type="transmembrane region" description="Helical" evidence="9">
    <location>
        <begin position="6"/>
        <end position="26"/>
    </location>
</feature>
<feature type="transmembrane region" description="Helical" evidence="9">
    <location>
        <begin position="446"/>
        <end position="467"/>
    </location>
</feature>
<feature type="transmembrane region" description="Helical" evidence="9">
    <location>
        <begin position="349"/>
        <end position="367"/>
    </location>
</feature>
<dbReference type="PANTHER" id="PTHR16254">
    <property type="entry name" value="POTASSIUM/PROTON ANTIPORTER-RELATED"/>
    <property type="match status" value="1"/>
</dbReference>
<keyword evidence="6 9" id="KW-1133">Transmembrane helix</keyword>
<evidence type="ECO:0000259" key="10">
    <source>
        <dbReference type="Pfam" id="PF00999"/>
    </source>
</evidence>
<evidence type="ECO:0000256" key="5">
    <source>
        <dbReference type="ARBA" id="ARBA00022729"/>
    </source>
</evidence>
<feature type="transmembrane region" description="Helical" evidence="9">
    <location>
        <begin position="629"/>
        <end position="652"/>
    </location>
</feature>
<dbReference type="InterPro" id="IPR006153">
    <property type="entry name" value="Cation/H_exchanger_TM"/>
</dbReference>
<keyword evidence="4 9" id="KW-0812">Transmembrane</keyword>
<name>A0ABM1BPS5_LIMPO</name>
<dbReference type="PANTHER" id="PTHR16254:SF14">
    <property type="entry name" value="TRANSMEMBRANE AND COILED-COIL DOMAIN-CONTAINING PROTEIN 3"/>
    <property type="match status" value="1"/>
</dbReference>
<feature type="transmembrane region" description="Helical" evidence="9">
    <location>
        <begin position="521"/>
        <end position="537"/>
    </location>
</feature>
<keyword evidence="7" id="KW-0406">Ion transport</keyword>
<evidence type="ECO:0000256" key="8">
    <source>
        <dbReference type="ARBA" id="ARBA00023136"/>
    </source>
</evidence>
<evidence type="ECO:0000256" key="4">
    <source>
        <dbReference type="ARBA" id="ARBA00022692"/>
    </source>
</evidence>
<keyword evidence="8 9" id="KW-0472">Membrane</keyword>
<feature type="domain" description="Cation/H+ exchanger transmembrane" evidence="10">
    <location>
        <begin position="305"/>
        <end position="682"/>
    </location>
</feature>
<keyword evidence="3" id="KW-0050">Antiport</keyword>
<feature type="transmembrane region" description="Helical" evidence="9">
    <location>
        <begin position="544"/>
        <end position="563"/>
    </location>
</feature>
<keyword evidence="5" id="KW-0732">Signal</keyword>
<evidence type="ECO:0000256" key="7">
    <source>
        <dbReference type="ARBA" id="ARBA00023065"/>
    </source>
</evidence>
<dbReference type="InterPro" id="IPR045158">
    <property type="entry name" value="KEA4/5/6-like"/>
</dbReference>
<sequence length="696" mass="78282">MNSVQQQILVLCFLMIVVFTNLATTVTEEQKTFDKRNDGASRSVQYHEKKKPSVSPSELNKVYQLLKLKQKVLSRIKEKDKIQETEGKNFSTEKQQKQYLFNLYMDELVSAEEGIHLAILRLNNILKLDFQNLTKVRNNCETHLRLLQEALIKQQIMLNEVSKVENTHRDIQEKNTSLHVHGYADELLHNIAVAADKLESQMEDNIFENILQGSEVKASNLEAVVRVGEDDTKWNLKKNEETQKQHEKKSGKDDLLVAPEKHEEQEGMIWLIDPKNNRFVLARGSDLTIPLEDRLLIRDIVFTVVTSFLFSWPCHYLGIPSIIGYICCGLILGPSGINILKSLVQLETLGEFGVLFILFVVGLEFSVDKIKKLWRVIFVSTIIISLISICLGVLVAVLVDLPVKQCGFLGACVSLSSTPLVIKFLHAGKDKVEGPGQVEMGYGPPLMGILIVQDMLLGLLIALLPILASHRKEDLSVLAYFLATLKVIAAICVVLILSTFLGLLLVRPALLHISKYMNKETLLLGAVSSAFIMLMVTDTFKISMELGCFISGVVLTSLSHPLVEEIITIVQPVRDIFACLFFATVGLHIFPSFLIYTASIICYFTIAVVLVKFCSSFLVLRILLRRRGWAIICLVSVGLAQVSEFSFVLGSRARRLGLISREEYLLLISVTTLSLLLSPVMWKLTIWLVETWNKQK</sequence>
<protein>
    <submittedName>
        <fullName evidence="12">Transmembrane and coiled-coil domain-containing protein 3-like isoform X2</fullName>
    </submittedName>
</protein>
<feature type="transmembrane region" description="Helical" evidence="9">
    <location>
        <begin position="664"/>
        <end position="682"/>
    </location>
</feature>
<evidence type="ECO:0000313" key="12">
    <source>
        <dbReference type="RefSeq" id="XP_013786311.2"/>
    </source>
</evidence>
<gene>
    <name evidence="12" type="primary">LOC106470307</name>
</gene>
<evidence type="ECO:0000256" key="2">
    <source>
        <dbReference type="ARBA" id="ARBA00022448"/>
    </source>
</evidence>
<dbReference type="RefSeq" id="XP_013786311.2">
    <property type="nucleotide sequence ID" value="XM_013930857.2"/>
</dbReference>
<organism evidence="11 12">
    <name type="scientific">Limulus polyphemus</name>
    <name type="common">Atlantic horseshoe crab</name>
    <dbReference type="NCBI Taxonomy" id="6850"/>
    <lineage>
        <taxon>Eukaryota</taxon>
        <taxon>Metazoa</taxon>
        <taxon>Ecdysozoa</taxon>
        <taxon>Arthropoda</taxon>
        <taxon>Chelicerata</taxon>
        <taxon>Merostomata</taxon>
        <taxon>Xiphosura</taxon>
        <taxon>Limulidae</taxon>
        <taxon>Limulus</taxon>
    </lineage>
</organism>
<evidence type="ECO:0000313" key="11">
    <source>
        <dbReference type="Proteomes" id="UP000694941"/>
    </source>
</evidence>
<dbReference type="Pfam" id="PF00999">
    <property type="entry name" value="Na_H_Exchanger"/>
    <property type="match status" value="1"/>
</dbReference>
<keyword evidence="11" id="KW-1185">Reference proteome</keyword>
<comment type="subcellular location">
    <subcellularLocation>
        <location evidence="1">Membrane</location>
        <topology evidence="1">Multi-pass membrane protein</topology>
    </subcellularLocation>
</comment>
<accession>A0ABM1BPS5</accession>
<feature type="transmembrane region" description="Helical" evidence="9">
    <location>
        <begin position="479"/>
        <end position="501"/>
    </location>
</feature>
<proteinExistence type="predicted"/>
<dbReference type="Gene3D" id="1.20.1530.20">
    <property type="match status" value="1"/>
</dbReference>
<feature type="transmembrane region" description="Helical" evidence="9">
    <location>
        <begin position="318"/>
        <end position="337"/>
    </location>
</feature>
<dbReference type="GeneID" id="106470307"/>
<dbReference type="Proteomes" id="UP000694941">
    <property type="component" value="Unplaced"/>
</dbReference>
<reference evidence="12" key="1">
    <citation type="submission" date="2025-08" db="UniProtKB">
        <authorList>
            <consortium name="RefSeq"/>
        </authorList>
    </citation>
    <scope>IDENTIFICATION</scope>
    <source>
        <tissue evidence="12">Muscle</tissue>
    </source>
</reference>
<evidence type="ECO:0000256" key="6">
    <source>
        <dbReference type="ARBA" id="ARBA00022989"/>
    </source>
</evidence>
<evidence type="ECO:0000256" key="1">
    <source>
        <dbReference type="ARBA" id="ARBA00004141"/>
    </source>
</evidence>
<feature type="transmembrane region" description="Helical" evidence="9">
    <location>
        <begin position="373"/>
        <end position="399"/>
    </location>
</feature>